<organism evidence="1 2">
    <name type="scientific">Thraustotheca clavata</name>
    <dbReference type="NCBI Taxonomy" id="74557"/>
    <lineage>
        <taxon>Eukaryota</taxon>
        <taxon>Sar</taxon>
        <taxon>Stramenopiles</taxon>
        <taxon>Oomycota</taxon>
        <taxon>Saprolegniomycetes</taxon>
        <taxon>Saprolegniales</taxon>
        <taxon>Achlyaceae</taxon>
        <taxon>Thraustotheca</taxon>
    </lineage>
</organism>
<accession>A0A1V9ZW58</accession>
<evidence type="ECO:0000313" key="1">
    <source>
        <dbReference type="EMBL" id="OQS02256.1"/>
    </source>
</evidence>
<reference evidence="1 2" key="1">
    <citation type="journal article" date="2014" name="Genome Biol. Evol.">
        <title>The secreted proteins of Achlya hypogyna and Thraustotheca clavata identify the ancestral oomycete secretome and reveal gene acquisitions by horizontal gene transfer.</title>
        <authorList>
            <person name="Misner I."/>
            <person name="Blouin N."/>
            <person name="Leonard G."/>
            <person name="Richards T.A."/>
            <person name="Lane C.E."/>
        </authorList>
    </citation>
    <scope>NUCLEOTIDE SEQUENCE [LARGE SCALE GENOMIC DNA]</scope>
    <source>
        <strain evidence="1 2">ATCC 34112</strain>
    </source>
</reference>
<comment type="caution">
    <text evidence="1">The sequence shown here is derived from an EMBL/GenBank/DDBJ whole genome shotgun (WGS) entry which is preliminary data.</text>
</comment>
<name>A0A1V9ZW58_9STRA</name>
<evidence type="ECO:0000313" key="2">
    <source>
        <dbReference type="Proteomes" id="UP000243217"/>
    </source>
</evidence>
<proteinExistence type="predicted"/>
<dbReference type="Proteomes" id="UP000243217">
    <property type="component" value="Unassembled WGS sequence"/>
</dbReference>
<dbReference type="EMBL" id="JNBS01001171">
    <property type="protein sequence ID" value="OQS02256.1"/>
    <property type="molecule type" value="Genomic_DNA"/>
</dbReference>
<dbReference type="AlphaFoldDB" id="A0A1V9ZW58"/>
<sequence length="157" mass="18655">MASLNVFRNHDLFRAITEFQNGIFHDLLNLKTNASKSWLEMLHSKAFTEPRPQLLSEYMAQQSMYTYYGHIEPLALSQSKFAYHLTILQGNTWCVERWLRCYPEWIDKECIELASYCNFDKLAALLKRYLMCKRPTQEIDTIPQKTSLMKVRYDSRL</sequence>
<gene>
    <name evidence="1" type="ORF">THRCLA_21466</name>
</gene>
<dbReference type="OrthoDB" id="65753at2759"/>
<keyword evidence="2" id="KW-1185">Reference proteome</keyword>
<protein>
    <submittedName>
        <fullName evidence="1">Uncharacterized protein</fullName>
    </submittedName>
</protein>